<keyword evidence="11" id="KW-1015">Disulfide bond</keyword>
<dbReference type="AlphaFoldDB" id="G3BD46"/>
<accession>G3BD46</accession>
<dbReference type="OrthoDB" id="435754at2759"/>
<evidence type="ECO:0000256" key="3">
    <source>
        <dbReference type="ARBA" id="ARBA00007469"/>
    </source>
</evidence>
<feature type="domain" description="RNase T2-like C-terminal" evidence="18">
    <location>
        <begin position="285"/>
        <end position="367"/>
    </location>
</feature>
<dbReference type="GO" id="GO:0005576">
    <property type="term" value="C:extracellular region"/>
    <property type="evidence" value="ECO:0007669"/>
    <property type="project" value="TreeGrafter"/>
</dbReference>
<keyword evidence="10" id="KW-0378">Hydrolase</keyword>
<evidence type="ECO:0000256" key="2">
    <source>
        <dbReference type="ARBA" id="ARBA00004496"/>
    </source>
</evidence>
<evidence type="ECO:0000256" key="16">
    <source>
        <dbReference type="PIRSR" id="PIRSR633697-1"/>
    </source>
</evidence>
<keyword evidence="8" id="KW-0732">Signal</keyword>
<dbReference type="InterPro" id="IPR001568">
    <property type="entry name" value="RNase_T2-like"/>
</dbReference>
<gene>
    <name evidence="19" type="ORF">CANTEDRAFT_116963</name>
</gene>
<dbReference type="PANTHER" id="PTHR11240">
    <property type="entry name" value="RIBONUCLEASE T2"/>
    <property type="match status" value="1"/>
</dbReference>
<dbReference type="Proteomes" id="UP000000707">
    <property type="component" value="Unassembled WGS sequence"/>
</dbReference>
<feature type="active site" evidence="16">
    <location>
        <position position="139"/>
    </location>
</feature>
<keyword evidence="6" id="KW-0926">Vacuole</keyword>
<comment type="function">
    <text evidence="14">Rnase which modulates cell survival under stress conditions. Released from the vacuole to the cytoplasm during stress to promote tRNA and rRNA cleavage and to activate separately a downstream pathway that promotes cell death. Involved in cell size, vacuolar morphology and growth at high temperatures and high salt concentration.</text>
</comment>
<evidence type="ECO:0000256" key="9">
    <source>
        <dbReference type="ARBA" id="ARBA00022759"/>
    </source>
</evidence>
<comment type="similarity">
    <text evidence="3 17">Belongs to the RNase T2 family.</text>
</comment>
<evidence type="ECO:0000256" key="4">
    <source>
        <dbReference type="ARBA" id="ARBA00012571"/>
    </source>
</evidence>
<evidence type="ECO:0000256" key="15">
    <source>
        <dbReference type="ARBA" id="ARBA00071169"/>
    </source>
</evidence>
<evidence type="ECO:0000256" key="7">
    <source>
        <dbReference type="ARBA" id="ARBA00022722"/>
    </source>
</evidence>
<evidence type="ECO:0000256" key="1">
    <source>
        <dbReference type="ARBA" id="ARBA00004410"/>
    </source>
</evidence>
<evidence type="ECO:0000256" key="13">
    <source>
        <dbReference type="ARBA" id="ARBA00023239"/>
    </source>
</evidence>
<keyword evidence="13" id="KW-0456">Lyase</keyword>
<keyword evidence="9" id="KW-0255">Endonuclease</keyword>
<comment type="subcellular location">
    <subcellularLocation>
        <location evidence="2">Cytoplasm</location>
    </subcellularLocation>
    <subcellularLocation>
        <location evidence="1">Vacuole lumen</location>
    </subcellularLocation>
</comment>
<evidence type="ECO:0000256" key="6">
    <source>
        <dbReference type="ARBA" id="ARBA00022554"/>
    </source>
</evidence>
<dbReference type="GeneID" id="18248524"/>
<dbReference type="GO" id="GO:0033897">
    <property type="term" value="F:ribonuclease T2 activity"/>
    <property type="evidence" value="ECO:0007669"/>
    <property type="project" value="UniProtKB-EC"/>
</dbReference>
<dbReference type="InterPro" id="IPR036430">
    <property type="entry name" value="RNase_T2-like_sf"/>
</dbReference>
<dbReference type="HOGENOM" id="CLU_037966_0_1_1"/>
<organism evidence="20">
    <name type="scientific">Candida tenuis (strain ATCC 10573 / BCRC 21748 / CBS 615 / JCM 9827 / NBRC 10315 / NRRL Y-1498 / VKM Y-70)</name>
    <name type="common">Yeast</name>
    <name type="synonym">Yamadazyma tenuis</name>
    <dbReference type="NCBI Taxonomy" id="590646"/>
    <lineage>
        <taxon>Eukaryota</taxon>
        <taxon>Fungi</taxon>
        <taxon>Dikarya</taxon>
        <taxon>Ascomycota</taxon>
        <taxon>Saccharomycotina</taxon>
        <taxon>Pichiomycetes</taxon>
        <taxon>Debaryomycetaceae</taxon>
        <taxon>Yamadazyma</taxon>
    </lineage>
</organism>
<dbReference type="Gene3D" id="3.90.730.10">
    <property type="entry name" value="Ribonuclease T2-like"/>
    <property type="match status" value="1"/>
</dbReference>
<proteinExistence type="inferred from homology"/>
<evidence type="ECO:0000256" key="5">
    <source>
        <dbReference type="ARBA" id="ARBA00022490"/>
    </source>
</evidence>
<dbReference type="InterPro" id="IPR033697">
    <property type="entry name" value="Ribonuclease_T2_eukaryotic"/>
</dbReference>
<evidence type="ECO:0000259" key="18">
    <source>
        <dbReference type="Pfam" id="PF25488"/>
    </source>
</evidence>
<keyword evidence="12" id="KW-0325">Glycoprotein</keyword>
<reference evidence="19 20" key="1">
    <citation type="journal article" date="2011" name="Proc. Natl. Acad. Sci. U.S.A.">
        <title>Comparative genomics of xylose-fermenting fungi for enhanced biofuel production.</title>
        <authorList>
            <person name="Wohlbach D.J."/>
            <person name="Kuo A."/>
            <person name="Sato T.K."/>
            <person name="Potts K.M."/>
            <person name="Salamov A.A."/>
            <person name="LaButti K.M."/>
            <person name="Sun H."/>
            <person name="Clum A."/>
            <person name="Pangilinan J.L."/>
            <person name="Lindquist E.A."/>
            <person name="Lucas S."/>
            <person name="Lapidus A."/>
            <person name="Jin M."/>
            <person name="Gunawan C."/>
            <person name="Balan V."/>
            <person name="Dale B.E."/>
            <person name="Jeffries T.W."/>
            <person name="Zinkel R."/>
            <person name="Barry K.W."/>
            <person name="Grigoriev I.V."/>
            <person name="Gasch A.P."/>
        </authorList>
    </citation>
    <scope>NUCLEOTIDE SEQUENCE [LARGE SCALE GENOMIC DNA]</scope>
    <source>
        <strain evidence="19">ATCC 10573</strain>
        <strain evidence="20">ATCC 10573 / BCRC 21748 / CBS 615 / JCM 9827 / NBRC 10315 / NRRL Y-1498 / VKM Y-70</strain>
    </source>
</reference>
<protein>
    <recommendedName>
        <fullName evidence="15">Ribonuclease T2-like</fullName>
        <ecNumber evidence="4">4.6.1.19</ecNumber>
    </recommendedName>
</protein>
<dbReference type="KEGG" id="cten:18248524"/>
<sequence length="384" mass="43133">MLINPLIGFSTLGSVFFGAPDDLGTTNSCPFVPATCTNSTPIENSCCFESPGGILLLTQFWDYYPPIGGNETFTLHGLWPNRCSADNTYDQFCDPSLEVHNPKEILSSFDPALLSDLEEYWKNFNGHDESLWEHEFNKHGTCVNTIKPNCYSSYKPHQNVYDYFRVTVELYKKLDTFQFLAAEGIVPSNDKTYTKSEIQSALDKNFGGKKVYFHCNKYNGLQEVWYYHHLQGPLTGEQFVPIDASQSSRCPETGIKFFPKGSLGHIPPPPKHPSDLPTGYLKIGNGCAISSGKFFTKGTCATFRVKKAEFGGYNLLSSKGTCFVEDNALKCNRSKNTKNQFNVKDGKVGYNNVFKWCVDGTNDQKDIVLSDGTCQEFELQFEEF</sequence>
<evidence type="ECO:0000313" key="20">
    <source>
        <dbReference type="Proteomes" id="UP000000707"/>
    </source>
</evidence>
<dbReference type="EMBL" id="GL996528">
    <property type="protein sequence ID" value="EGV61305.1"/>
    <property type="molecule type" value="Genomic_DNA"/>
</dbReference>
<dbReference type="EMBL" id="GL996528">
    <property type="protein sequence ID" value="EGV61304.1"/>
    <property type="molecule type" value="Genomic_DNA"/>
</dbReference>
<keyword evidence="7" id="KW-0540">Nuclease</keyword>
<evidence type="ECO:0000256" key="11">
    <source>
        <dbReference type="ARBA" id="ARBA00023157"/>
    </source>
</evidence>
<dbReference type="GO" id="GO:0005775">
    <property type="term" value="C:vacuolar lumen"/>
    <property type="evidence" value="ECO:0007669"/>
    <property type="project" value="UniProtKB-SubCell"/>
</dbReference>
<dbReference type="GO" id="GO:0006401">
    <property type="term" value="P:RNA catabolic process"/>
    <property type="evidence" value="ECO:0007669"/>
    <property type="project" value="TreeGrafter"/>
</dbReference>
<dbReference type="InterPro" id="IPR018188">
    <property type="entry name" value="RNase_T2_His_AS_1"/>
</dbReference>
<dbReference type="GO" id="GO:0016787">
    <property type="term" value="F:hydrolase activity"/>
    <property type="evidence" value="ECO:0007669"/>
    <property type="project" value="UniProtKB-KW"/>
</dbReference>
<dbReference type="SUPFAM" id="SSF55895">
    <property type="entry name" value="Ribonuclease Rh-like"/>
    <property type="match status" value="1"/>
</dbReference>
<evidence type="ECO:0000256" key="14">
    <source>
        <dbReference type="ARBA" id="ARBA00025494"/>
    </source>
</evidence>
<feature type="active site" evidence="16">
    <location>
        <position position="76"/>
    </location>
</feature>
<dbReference type="InterPro" id="IPR033130">
    <property type="entry name" value="RNase_T2_His_AS_2"/>
</dbReference>
<evidence type="ECO:0000313" key="19">
    <source>
        <dbReference type="EMBL" id="EGV61304.1"/>
    </source>
</evidence>
<dbReference type="Pfam" id="PF25488">
    <property type="entry name" value="RNaseT2L_C"/>
    <property type="match status" value="1"/>
</dbReference>
<dbReference type="PROSITE" id="PS00531">
    <property type="entry name" value="RNASE_T2_2"/>
    <property type="match status" value="1"/>
</dbReference>
<dbReference type="PANTHER" id="PTHR11240:SF22">
    <property type="entry name" value="RIBONUCLEASE T2"/>
    <property type="match status" value="1"/>
</dbReference>
<dbReference type="InterPro" id="IPR057328">
    <property type="entry name" value="RNaseT2L_C"/>
</dbReference>
<keyword evidence="5" id="KW-0963">Cytoplasm</keyword>
<dbReference type="EC" id="4.6.1.19" evidence="4"/>
<evidence type="ECO:0000256" key="10">
    <source>
        <dbReference type="ARBA" id="ARBA00022801"/>
    </source>
</evidence>
<keyword evidence="20" id="KW-1185">Reference proteome</keyword>
<dbReference type="PROSITE" id="PS00530">
    <property type="entry name" value="RNASE_T2_1"/>
    <property type="match status" value="1"/>
</dbReference>
<feature type="active site" evidence="16">
    <location>
        <position position="135"/>
    </location>
</feature>
<dbReference type="Pfam" id="PF00445">
    <property type="entry name" value="Ribonuclease_T2"/>
    <property type="match status" value="1"/>
</dbReference>
<dbReference type="FunFam" id="3.90.730.10:FF:000004">
    <property type="entry name" value="Ribonuclease T2-like"/>
    <property type="match status" value="1"/>
</dbReference>
<evidence type="ECO:0000256" key="8">
    <source>
        <dbReference type="ARBA" id="ARBA00022729"/>
    </source>
</evidence>
<dbReference type="GO" id="GO:0003723">
    <property type="term" value="F:RNA binding"/>
    <property type="evidence" value="ECO:0007669"/>
    <property type="project" value="InterPro"/>
</dbReference>
<name>G3BD46_CANTC</name>
<evidence type="ECO:0000256" key="12">
    <source>
        <dbReference type="ARBA" id="ARBA00023180"/>
    </source>
</evidence>
<dbReference type="eggNOG" id="KOG1642">
    <property type="taxonomic scope" value="Eukaryota"/>
</dbReference>
<evidence type="ECO:0000256" key="17">
    <source>
        <dbReference type="RuleBase" id="RU004328"/>
    </source>
</evidence>
<dbReference type="CDD" id="cd01061">
    <property type="entry name" value="RNase_T2_euk"/>
    <property type="match status" value="1"/>
</dbReference>